<sequence>MIQDSERKIVSEFRSQLEAIIPILDLRVFGSRARGDATDESDLNVFIKIAELDRYCREKISDIAWEVGFKYDLVISTFVVTEAQVERGAMGASPLVAKVLQEGISI</sequence>
<dbReference type="InterPro" id="IPR043519">
    <property type="entry name" value="NT_sf"/>
</dbReference>
<evidence type="ECO:0000313" key="2">
    <source>
        <dbReference type="EMBL" id="GCL36036.1"/>
    </source>
</evidence>
<dbReference type="AlphaFoldDB" id="A0A479ZWU9"/>
<dbReference type="RefSeq" id="WP_137666675.1">
    <property type="nucleotide sequence ID" value="NZ_BJCE01000024.1"/>
</dbReference>
<accession>A0A479ZWU9</accession>
<dbReference type="EMBL" id="BJCE01000024">
    <property type="protein sequence ID" value="GCL36036.1"/>
    <property type="molecule type" value="Genomic_DNA"/>
</dbReference>
<dbReference type="Proteomes" id="UP000300142">
    <property type="component" value="Unassembled WGS sequence"/>
</dbReference>
<dbReference type="InterPro" id="IPR002934">
    <property type="entry name" value="Polymerase_NTP_transf_dom"/>
</dbReference>
<reference evidence="3" key="1">
    <citation type="submission" date="2019-02" db="EMBL/GenBank/DDBJ databases">
        <title>Draft genome sequence of Sphaerospermopsis reniformis NIES-1949.</title>
        <authorList>
            <person name="Yamaguchi H."/>
            <person name="Suzuki S."/>
            <person name="Kawachi M."/>
        </authorList>
    </citation>
    <scope>NUCLEOTIDE SEQUENCE [LARGE SCALE GENOMIC DNA]</scope>
    <source>
        <strain evidence="3">NIES-1949</strain>
    </source>
</reference>
<dbReference type="Gene3D" id="3.30.460.10">
    <property type="entry name" value="Beta Polymerase, domain 2"/>
    <property type="match status" value="1"/>
</dbReference>
<dbReference type="PANTHER" id="PTHR33933">
    <property type="entry name" value="NUCLEOTIDYLTRANSFERASE"/>
    <property type="match status" value="1"/>
</dbReference>
<evidence type="ECO:0000313" key="3">
    <source>
        <dbReference type="Proteomes" id="UP000300142"/>
    </source>
</evidence>
<name>A0A479ZWU9_9CYAN</name>
<comment type="caution">
    <text evidence="2">The sequence shown here is derived from an EMBL/GenBank/DDBJ whole genome shotgun (WGS) entry which is preliminary data.</text>
</comment>
<evidence type="ECO:0000259" key="1">
    <source>
        <dbReference type="Pfam" id="PF01909"/>
    </source>
</evidence>
<dbReference type="SUPFAM" id="SSF81301">
    <property type="entry name" value="Nucleotidyltransferase"/>
    <property type="match status" value="1"/>
</dbReference>
<dbReference type="CDD" id="cd05403">
    <property type="entry name" value="NT_KNTase_like"/>
    <property type="match status" value="1"/>
</dbReference>
<feature type="domain" description="Polymerase nucleotidyl transferase" evidence="1">
    <location>
        <begin position="11"/>
        <end position="81"/>
    </location>
</feature>
<keyword evidence="3" id="KW-1185">Reference proteome</keyword>
<protein>
    <recommendedName>
        <fullName evidence="1">Polymerase nucleotidyl transferase domain-containing protein</fullName>
    </recommendedName>
</protein>
<dbReference type="GO" id="GO:0016779">
    <property type="term" value="F:nucleotidyltransferase activity"/>
    <property type="evidence" value="ECO:0007669"/>
    <property type="project" value="InterPro"/>
</dbReference>
<dbReference type="PANTHER" id="PTHR33933:SF1">
    <property type="entry name" value="PROTEIN ADENYLYLTRANSFERASE MNTA-RELATED"/>
    <property type="match status" value="1"/>
</dbReference>
<gene>
    <name evidence="2" type="ORF">SR1949_11360</name>
</gene>
<organism evidence="2 3">
    <name type="scientific">Sphaerospermopsis reniformis</name>
    <dbReference type="NCBI Taxonomy" id="531300"/>
    <lineage>
        <taxon>Bacteria</taxon>
        <taxon>Bacillati</taxon>
        <taxon>Cyanobacteriota</taxon>
        <taxon>Cyanophyceae</taxon>
        <taxon>Nostocales</taxon>
        <taxon>Aphanizomenonaceae</taxon>
        <taxon>Sphaerospermopsis</taxon>
    </lineage>
</organism>
<dbReference type="Pfam" id="PF01909">
    <property type="entry name" value="NTP_transf_2"/>
    <property type="match status" value="1"/>
</dbReference>
<proteinExistence type="predicted"/>
<dbReference type="InterPro" id="IPR052548">
    <property type="entry name" value="Type_VII_TA_antitoxin"/>
</dbReference>